<dbReference type="InterPro" id="IPR036182">
    <property type="entry name" value="PCuAC_sf"/>
</dbReference>
<evidence type="ECO:0000256" key="2">
    <source>
        <dbReference type="SAM" id="SignalP"/>
    </source>
</evidence>
<evidence type="ECO:0000313" key="3">
    <source>
        <dbReference type="EMBL" id="SHH22601.1"/>
    </source>
</evidence>
<dbReference type="Pfam" id="PF04314">
    <property type="entry name" value="PCuAC"/>
    <property type="match status" value="1"/>
</dbReference>
<feature type="compositionally biased region" description="Low complexity" evidence="1">
    <location>
        <begin position="131"/>
        <end position="219"/>
    </location>
</feature>
<dbReference type="STRING" id="1206085.SAMN05443575_3475"/>
<evidence type="ECO:0008006" key="5">
    <source>
        <dbReference type="Google" id="ProtNLM"/>
    </source>
</evidence>
<gene>
    <name evidence="3" type="ORF">SAMN05443575_3475</name>
</gene>
<reference evidence="3 4" key="1">
    <citation type="submission" date="2016-11" db="EMBL/GenBank/DDBJ databases">
        <authorList>
            <person name="Jaros S."/>
            <person name="Januszkiewicz K."/>
            <person name="Wedrychowicz H."/>
        </authorList>
    </citation>
    <scope>NUCLEOTIDE SEQUENCE [LARGE SCALE GENOMIC DNA]</scope>
    <source>
        <strain evidence="3 4">DSM 45627</strain>
    </source>
</reference>
<dbReference type="InterPro" id="IPR007410">
    <property type="entry name" value="LpqE-like"/>
</dbReference>
<dbReference type="OrthoDB" id="5188566at2"/>
<name>A0A1M5R8Q0_9ACTN</name>
<protein>
    <recommendedName>
        <fullName evidence="5">Copper(I)-binding protein</fullName>
    </recommendedName>
</protein>
<keyword evidence="2" id="KW-0732">Signal</keyword>
<dbReference type="RefSeq" id="WP_073391681.1">
    <property type="nucleotide sequence ID" value="NZ_FQVU01000005.1"/>
</dbReference>
<proteinExistence type="predicted"/>
<sequence>MNADPAVRGRTGSARRIRIARVAGVAAIAAVLSSACAAGQQAQTADQHSSIDGTNQSLGPIDLRAVAVQSPPSEAPYYRAGTDAQLTVVLVNNGSTADRLVSVRSGVARGWAAFTDYNQAYQVQQAAGAQVTGSPVPAPSSSSSESSESSDSTGSAGSASSGSGSAPADPSDSVSGSTTGTGPRSGANTLPDDSGASSEGAGDSTSADASSASASSSAAPLPTGTRSVTLPPGVRVSFGTPEAKGAILLTGLTRAVQPAATVRVTFTFARAGSVTIAVPVQLAALPRQAGAGESSEESG</sequence>
<keyword evidence="4" id="KW-1185">Reference proteome</keyword>
<dbReference type="Gene3D" id="2.60.40.1890">
    <property type="entry name" value="PCu(A)C copper chaperone"/>
    <property type="match status" value="1"/>
</dbReference>
<feature type="chain" id="PRO_5013382211" description="Copper(I)-binding protein" evidence="2">
    <location>
        <begin position="38"/>
        <end position="299"/>
    </location>
</feature>
<accession>A0A1M5R8Q0</accession>
<organism evidence="3 4">
    <name type="scientific">Jatrophihabitans endophyticus</name>
    <dbReference type="NCBI Taxonomy" id="1206085"/>
    <lineage>
        <taxon>Bacteria</taxon>
        <taxon>Bacillati</taxon>
        <taxon>Actinomycetota</taxon>
        <taxon>Actinomycetes</taxon>
        <taxon>Jatrophihabitantales</taxon>
        <taxon>Jatrophihabitantaceae</taxon>
        <taxon>Jatrophihabitans</taxon>
    </lineage>
</organism>
<dbReference type="EMBL" id="FQVU01000005">
    <property type="protein sequence ID" value="SHH22601.1"/>
    <property type="molecule type" value="Genomic_DNA"/>
</dbReference>
<dbReference type="AlphaFoldDB" id="A0A1M5R8Q0"/>
<evidence type="ECO:0000256" key="1">
    <source>
        <dbReference type="SAM" id="MobiDB-lite"/>
    </source>
</evidence>
<dbReference type="Proteomes" id="UP000186132">
    <property type="component" value="Unassembled WGS sequence"/>
</dbReference>
<feature type="signal peptide" evidence="2">
    <location>
        <begin position="1"/>
        <end position="37"/>
    </location>
</feature>
<evidence type="ECO:0000313" key="4">
    <source>
        <dbReference type="Proteomes" id="UP000186132"/>
    </source>
</evidence>
<feature type="region of interest" description="Disordered" evidence="1">
    <location>
        <begin position="131"/>
        <end position="234"/>
    </location>
</feature>